<protein>
    <submittedName>
        <fullName evidence="1">Uncharacterized protein</fullName>
    </submittedName>
</protein>
<proteinExistence type="predicted"/>
<name>A0A396YUM6_9LEPT</name>
<dbReference type="AlphaFoldDB" id="A0A396YUM6"/>
<comment type="caution">
    <text evidence="1">The sequence shown here is derived from an EMBL/GenBank/DDBJ whole genome shotgun (WGS) entry which is preliminary data.</text>
</comment>
<accession>A0A396YUM6</accession>
<organism evidence="1 2">
    <name type="scientific">Leptospira stimsonii</name>
    <dbReference type="NCBI Taxonomy" id="2202203"/>
    <lineage>
        <taxon>Bacteria</taxon>
        <taxon>Pseudomonadati</taxon>
        <taxon>Spirochaetota</taxon>
        <taxon>Spirochaetia</taxon>
        <taxon>Leptospirales</taxon>
        <taxon>Leptospiraceae</taxon>
        <taxon>Leptospira</taxon>
    </lineage>
</organism>
<gene>
    <name evidence="1" type="ORF">DLM75_20715</name>
</gene>
<dbReference type="Proteomes" id="UP000265798">
    <property type="component" value="Unassembled WGS sequence"/>
</dbReference>
<sequence>MSVASSGPDFLIAFCSGKTWELPLSLLQVAALIFSVPFVQENVGTPSRFQKKGPNKHQKDAG</sequence>
<evidence type="ECO:0000313" key="2">
    <source>
        <dbReference type="Proteomes" id="UP000265798"/>
    </source>
</evidence>
<evidence type="ECO:0000313" key="1">
    <source>
        <dbReference type="EMBL" id="RHX85613.1"/>
    </source>
</evidence>
<dbReference type="EMBL" id="QHCT01000008">
    <property type="protein sequence ID" value="RHX85613.1"/>
    <property type="molecule type" value="Genomic_DNA"/>
</dbReference>
<reference evidence="2" key="1">
    <citation type="submission" date="2018-05" db="EMBL/GenBank/DDBJ databases">
        <title>Leptospira yasudae sp. nov. and Leptospira stimsonii sp. nov., two pathogenic species of the genus Leptospira isolated from environmental sources.</title>
        <authorList>
            <person name="Casanovas-Massana A."/>
            <person name="Hamond C."/>
            <person name="Santos L.A."/>
            <person name="Hacker K.P."/>
            <person name="Balassiano I."/>
            <person name="Medeiros M.A."/>
            <person name="Reis M.G."/>
            <person name="Ko A.I."/>
            <person name="Wunder E.A."/>
        </authorList>
    </citation>
    <scope>NUCLEOTIDE SEQUENCE [LARGE SCALE GENOMIC DNA]</scope>
    <source>
        <strain evidence="2">Yale</strain>
    </source>
</reference>